<reference evidence="1" key="2">
    <citation type="submission" date="2015-06" db="UniProtKB">
        <authorList>
            <consortium name="EnsemblPlants"/>
        </authorList>
    </citation>
    <scope>IDENTIFICATION</scope>
    <source>
        <strain evidence="1">cv. Heinz 1706</strain>
    </source>
</reference>
<dbReference type="PaxDb" id="4081-Solyc02g092690.1.1"/>
<dbReference type="Gramene" id="Solyc02g092690.1.1">
    <property type="protein sequence ID" value="Solyc02g092690.1.1"/>
    <property type="gene ID" value="Solyc02g092690.1"/>
</dbReference>
<dbReference type="AlphaFoldDB" id="K4BD65"/>
<evidence type="ECO:0000313" key="2">
    <source>
        <dbReference type="Proteomes" id="UP000004994"/>
    </source>
</evidence>
<proteinExistence type="predicted"/>
<dbReference type="Proteomes" id="UP000004994">
    <property type="component" value="Chromosome 2"/>
</dbReference>
<sequence>MSLRLSFLPTHQLTRRSNPIMCPGHANG</sequence>
<keyword evidence="2" id="KW-1185">Reference proteome</keyword>
<dbReference type="EnsemblPlants" id="Solyc02g092690.1.1">
    <property type="protein sequence ID" value="Solyc02g092690.1.1"/>
    <property type="gene ID" value="Solyc02g092690.1"/>
</dbReference>
<organism evidence="1">
    <name type="scientific">Solanum lycopersicum</name>
    <name type="common">Tomato</name>
    <name type="synonym">Lycopersicon esculentum</name>
    <dbReference type="NCBI Taxonomy" id="4081"/>
    <lineage>
        <taxon>Eukaryota</taxon>
        <taxon>Viridiplantae</taxon>
        <taxon>Streptophyta</taxon>
        <taxon>Embryophyta</taxon>
        <taxon>Tracheophyta</taxon>
        <taxon>Spermatophyta</taxon>
        <taxon>Magnoliopsida</taxon>
        <taxon>eudicotyledons</taxon>
        <taxon>Gunneridae</taxon>
        <taxon>Pentapetalae</taxon>
        <taxon>asterids</taxon>
        <taxon>lamiids</taxon>
        <taxon>Solanales</taxon>
        <taxon>Solanaceae</taxon>
        <taxon>Solanoideae</taxon>
        <taxon>Solaneae</taxon>
        <taxon>Solanum</taxon>
        <taxon>Solanum subgen. Lycopersicon</taxon>
    </lineage>
</organism>
<dbReference type="InParanoid" id="K4BD65"/>
<evidence type="ECO:0000313" key="1">
    <source>
        <dbReference type="EnsemblPlants" id="Solyc02g092690.1.1"/>
    </source>
</evidence>
<dbReference type="HOGENOM" id="CLU_3413531_0_0_1"/>
<reference evidence="1" key="1">
    <citation type="journal article" date="2012" name="Nature">
        <title>The tomato genome sequence provides insights into fleshy fruit evolution.</title>
        <authorList>
            <consortium name="Tomato Genome Consortium"/>
        </authorList>
    </citation>
    <scope>NUCLEOTIDE SEQUENCE [LARGE SCALE GENOMIC DNA]</scope>
    <source>
        <strain evidence="1">cv. Heinz 1706</strain>
    </source>
</reference>
<accession>K4BD65</accession>
<protein>
    <submittedName>
        <fullName evidence="1">Uncharacterized protein</fullName>
    </submittedName>
</protein>
<name>K4BD65_SOLLC</name>